<evidence type="ECO:0000313" key="5">
    <source>
        <dbReference type="Proteomes" id="UP000011543"/>
    </source>
</evidence>
<sequence length="78" mass="8343">MQGPKLNFREIFKSAVVLVLVIAVLQYFGGIMVETPGQVDITGLATIAVVFLILSAVIAIVTVNTSLPAPDWATRTDK</sequence>
<keyword evidence="1" id="KW-1133">Transmembrane helix</keyword>
<dbReference type="HOGENOM" id="CLU_2613735_0_0_2"/>
<reference evidence="3 5" key="3">
    <citation type="journal article" date="2014" name="PLoS Genet.">
        <title>Phylogenetically driven sequencing of extremely halophilic archaea reveals strategies for static and dynamic osmo-response.</title>
        <authorList>
            <person name="Becker E.A."/>
            <person name="Seitzer P.M."/>
            <person name="Tritt A."/>
            <person name="Larsen D."/>
            <person name="Krusor M."/>
            <person name="Yao A.I."/>
            <person name="Wu D."/>
            <person name="Madern D."/>
            <person name="Eisen J.A."/>
            <person name="Darling A.E."/>
            <person name="Facciotti M.T."/>
        </authorList>
    </citation>
    <scope>NUCLEOTIDE SEQUENCE [LARGE SCALE GENOMIC DNA]</scope>
    <source>
        <strain evidence="5">ATCC 43099 / DSM 3394 / CCM 3739 / CIP 104546 / IAM 13178 / JCM 8861 / NBRC 102185 / NCIMB 2190 / MS3</strain>
        <strain evidence="3">MS-3</strain>
    </source>
</reference>
<protein>
    <submittedName>
        <fullName evidence="2 3">Na+/H+ antiporter NhaD</fullName>
    </submittedName>
</protein>
<accession>D3T251</accession>
<reference evidence="2" key="4">
    <citation type="submission" date="2016-09" db="EMBL/GenBank/DDBJ databases">
        <authorList>
            <person name="Pfeiffer F."/>
        </authorList>
    </citation>
    <scope>NUCLEOTIDE SEQUENCE</scope>
    <source>
        <strain evidence="2">ATCC 43099</strain>
        <plasmid evidence="2">pNMAG02</plasmid>
    </source>
</reference>
<proteinExistence type="predicted"/>
<reference evidence="2 4" key="2">
    <citation type="journal article" date="2012" name="BMC Genomics">
        <title>A comparative genomics perspective on the genetic content of the alkaliphilic haloarchaeon Natrialba magadii ATCC 43099T.</title>
        <authorList>
            <person name="Siddaramappa S."/>
            <person name="Challacombe J.F."/>
            <person name="Decastro R.E."/>
            <person name="Pfeiffer F."/>
            <person name="Sastre D.E."/>
            <person name="Gimenez M.I."/>
            <person name="Paggi R.A."/>
            <person name="Detter J.C."/>
            <person name="Davenport K.W."/>
            <person name="Goodwin L.A."/>
            <person name="Kyrpides N."/>
            <person name="Tapia R."/>
            <person name="Pitluck S."/>
            <person name="Lucas S."/>
            <person name="Woyke T."/>
            <person name="Maupin-Furlow J.A."/>
        </authorList>
    </citation>
    <scope>NUCLEOTIDE SEQUENCE [LARGE SCALE GENOMIC DNA]</scope>
    <source>
        <strain evidence="2">ATCC 43099</strain>
        <strain evidence="4">ATCC 43099 / DSM 3394 / CCM 3739 / CIP 104546 / IAM 13178 / JCM 8861 / NBRC 102185 / NCIMB 2190 / MS3</strain>
    </source>
</reference>
<keyword evidence="4" id="KW-1185">Reference proteome</keyword>
<name>D3T251_NATMM</name>
<keyword evidence="2" id="KW-0614">Plasmid</keyword>
<keyword evidence="1" id="KW-0812">Transmembrane</keyword>
<keyword evidence="1" id="KW-0472">Membrane</keyword>
<dbReference type="KEGG" id="nmg:Nmag_4141"/>
<feature type="transmembrane region" description="Helical" evidence="1">
    <location>
        <begin position="12"/>
        <end position="29"/>
    </location>
</feature>
<dbReference type="Proteomes" id="UP000001879">
    <property type="component" value="Plasmid pNMAG02"/>
</dbReference>
<evidence type="ECO:0000313" key="4">
    <source>
        <dbReference type="Proteomes" id="UP000001879"/>
    </source>
</evidence>
<dbReference type="Proteomes" id="UP000011543">
    <property type="component" value="Unassembled WGS sequence"/>
</dbReference>
<dbReference type="PaxDb" id="547559-Nmag_4141"/>
<gene>
    <name evidence="2" type="ordered locus">Nmag_4141</name>
    <name evidence="3" type="ORF">C500_14925</name>
</gene>
<organism evidence="2 4">
    <name type="scientific">Natrialba magadii (strain ATCC 43099 / DSM 3394 / CCM 3739 / CIP 104546 / IAM 13178 / JCM 8861 / NBRC 102185 / NCIMB 2190 / MS3)</name>
    <name type="common">Natronobacterium magadii</name>
    <dbReference type="NCBI Taxonomy" id="547559"/>
    <lineage>
        <taxon>Archaea</taxon>
        <taxon>Methanobacteriati</taxon>
        <taxon>Methanobacteriota</taxon>
        <taxon>Stenosarchaea group</taxon>
        <taxon>Halobacteria</taxon>
        <taxon>Halobacteriales</taxon>
        <taxon>Natrialbaceae</taxon>
        <taxon>Natrialba</taxon>
    </lineage>
</organism>
<geneLocation type="plasmid" evidence="2 4">
    <name>pNMAG02</name>
</geneLocation>
<feature type="transmembrane region" description="Helical" evidence="1">
    <location>
        <begin position="41"/>
        <end position="63"/>
    </location>
</feature>
<evidence type="ECO:0000256" key="1">
    <source>
        <dbReference type="SAM" id="Phobius"/>
    </source>
</evidence>
<dbReference type="EMBL" id="CP001934">
    <property type="protein sequence ID" value="ADD07660.1"/>
    <property type="molecule type" value="Genomic_DNA"/>
</dbReference>
<evidence type="ECO:0000313" key="3">
    <source>
        <dbReference type="EMBL" id="ELY27139.1"/>
    </source>
</evidence>
<dbReference type="AlphaFoldDB" id="D3T251"/>
<reference evidence="4" key="1">
    <citation type="submission" date="2010-02" db="EMBL/GenBank/DDBJ databases">
        <title>Complete sequence of plasmid 2 of Natrialba magadii ATCC 43099.</title>
        <authorList>
            <consortium name="US DOE Joint Genome Institute"/>
            <person name="Lucas S."/>
            <person name="Copeland A."/>
            <person name="Lapidus A."/>
            <person name="Cheng J.-F."/>
            <person name="Bruce D."/>
            <person name="Goodwin L."/>
            <person name="Pitluck S."/>
            <person name="Davenport K."/>
            <person name="Saunders E."/>
            <person name="Detter J.C."/>
            <person name="Han C."/>
            <person name="Tapia R."/>
            <person name="Land M."/>
            <person name="Hauser L."/>
            <person name="Kyrpides N."/>
            <person name="Mikhailova N."/>
            <person name="De Castro R.E."/>
            <person name="Maupin-Furlow J.A."/>
            <person name="Woyke T."/>
        </authorList>
    </citation>
    <scope>NUCLEOTIDE SEQUENCE [LARGE SCALE GENOMIC DNA]</scope>
    <source>
        <strain evidence="4">ATCC 43099 / DSM 3394 / CCM 3739 / CIP 104546 / IAM 13178 / JCM 8861 / NBRC 102185 / NCIMB 2190 / MS3</strain>
        <plasmid evidence="4">pNMAG02</plasmid>
    </source>
</reference>
<dbReference type="EMBL" id="AOHS01000050">
    <property type="protein sequence ID" value="ELY27139.1"/>
    <property type="molecule type" value="Genomic_DNA"/>
</dbReference>
<evidence type="ECO:0000313" key="2">
    <source>
        <dbReference type="EMBL" id="ADD07660.1"/>
    </source>
</evidence>